<sequence>MPNCIQPNFNNYAAYLLFFNKTYREILGHACLIIKNPNICICSF</sequence>
<evidence type="ECO:0000313" key="1">
    <source>
        <dbReference type="EMBL" id="EEB24539.1"/>
    </source>
</evidence>
<organism evidence="1 2">
    <name type="scientific">Phocaeicola dorei DSM 17855</name>
    <dbReference type="NCBI Taxonomy" id="483217"/>
    <lineage>
        <taxon>Bacteria</taxon>
        <taxon>Pseudomonadati</taxon>
        <taxon>Bacteroidota</taxon>
        <taxon>Bacteroidia</taxon>
        <taxon>Bacteroidales</taxon>
        <taxon>Bacteroidaceae</taxon>
        <taxon>Phocaeicola</taxon>
    </lineage>
</organism>
<dbReference type="EMBL" id="ABWZ01000059">
    <property type="protein sequence ID" value="EEB24539.1"/>
    <property type="molecule type" value="Genomic_DNA"/>
</dbReference>
<protein>
    <submittedName>
        <fullName evidence="1">Uncharacterized protein</fullName>
    </submittedName>
</protein>
<evidence type="ECO:0000313" key="2">
    <source>
        <dbReference type="Proteomes" id="UP000004849"/>
    </source>
</evidence>
<dbReference type="Proteomes" id="UP000004849">
    <property type="component" value="Unassembled WGS sequence"/>
</dbReference>
<name>B6W089_9BACT</name>
<dbReference type="AlphaFoldDB" id="B6W089"/>
<accession>B6W089</accession>
<reference evidence="1 2" key="2">
    <citation type="submission" date="2008-10" db="EMBL/GenBank/DDBJ databases">
        <authorList>
            <person name="Fulton L."/>
            <person name="Clifton S."/>
            <person name="Fulton B."/>
            <person name="Xu J."/>
            <person name="Minx P."/>
            <person name="Pepin K.H."/>
            <person name="Johnson M."/>
            <person name="Thiruvilangam P."/>
            <person name="Bhonagiri V."/>
            <person name="Nash W.E."/>
            <person name="Mardis E.R."/>
            <person name="Wilson R.K."/>
        </authorList>
    </citation>
    <scope>NUCLEOTIDE SEQUENCE [LARGE SCALE GENOMIC DNA]</scope>
    <source>
        <strain evidence="1 2">DSM 17855</strain>
    </source>
</reference>
<proteinExistence type="predicted"/>
<dbReference type="HOGENOM" id="CLU_3212322_0_0_10"/>
<reference evidence="1 2" key="1">
    <citation type="submission" date="2008-10" db="EMBL/GenBank/DDBJ databases">
        <title>Draft genome sequence of Bacteroides dorei (DSM 17855).</title>
        <authorList>
            <person name="Sudarsanam P."/>
            <person name="Ley R."/>
            <person name="Guruge J."/>
            <person name="Turnbaugh P.J."/>
            <person name="Mahowald M."/>
            <person name="Liep D."/>
            <person name="Gordon J."/>
        </authorList>
    </citation>
    <scope>NUCLEOTIDE SEQUENCE [LARGE SCALE GENOMIC DNA]</scope>
    <source>
        <strain evidence="1 2">DSM 17855</strain>
    </source>
</reference>
<gene>
    <name evidence="1" type="ORF">BACDOR_02968</name>
</gene>